<name>G7DXP4_MIXOS</name>
<dbReference type="HOGENOM" id="CLU_1982115_0_0_1"/>
<evidence type="ECO:0000313" key="1">
    <source>
        <dbReference type="EMBL" id="GAA95354.1"/>
    </source>
</evidence>
<evidence type="ECO:0000313" key="2">
    <source>
        <dbReference type="Proteomes" id="UP000009131"/>
    </source>
</evidence>
<keyword evidence="2" id="KW-1185">Reference proteome</keyword>
<dbReference type="Proteomes" id="UP000009131">
    <property type="component" value="Unassembled WGS sequence"/>
</dbReference>
<dbReference type="EMBL" id="BABT02000061">
    <property type="protein sequence ID" value="GAA95354.1"/>
    <property type="molecule type" value="Genomic_DNA"/>
</dbReference>
<gene>
    <name evidence="1" type="primary">Mo02011</name>
    <name evidence="1" type="ORF">E5Q_02011</name>
</gene>
<dbReference type="InParanoid" id="G7DXP4"/>
<reference evidence="1 2" key="1">
    <citation type="journal article" date="2011" name="J. Gen. Appl. Microbiol.">
        <title>Draft genome sequencing of the enigmatic basidiomycete Mixia osmundae.</title>
        <authorList>
            <person name="Nishida H."/>
            <person name="Nagatsuka Y."/>
            <person name="Sugiyama J."/>
        </authorList>
    </citation>
    <scope>NUCLEOTIDE SEQUENCE [LARGE SCALE GENOMIC DNA]</scope>
    <source>
        <strain evidence="2">CBS 9802 / IAM 14324 / JCM 22182 / KY 12970</strain>
    </source>
</reference>
<reference evidence="1 2" key="2">
    <citation type="journal article" date="2012" name="Open Biol.">
        <title>Characteristics of nucleosomes and linker DNA regions on the genome of the basidiomycete Mixia osmundae revealed by mono- and dinucleosome mapping.</title>
        <authorList>
            <person name="Nishida H."/>
            <person name="Kondo S."/>
            <person name="Matsumoto T."/>
            <person name="Suzuki Y."/>
            <person name="Yoshikawa H."/>
            <person name="Taylor T.D."/>
            <person name="Sugiyama J."/>
        </authorList>
    </citation>
    <scope>NUCLEOTIDE SEQUENCE [LARGE SCALE GENOMIC DNA]</scope>
    <source>
        <strain evidence="2">CBS 9802 / IAM 14324 / JCM 22182 / KY 12970</strain>
    </source>
</reference>
<accession>G7DXP4</accession>
<organism evidence="1 2">
    <name type="scientific">Mixia osmundae (strain CBS 9802 / IAM 14324 / JCM 22182 / KY 12970)</name>
    <dbReference type="NCBI Taxonomy" id="764103"/>
    <lineage>
        <taxon>Eukaryota</taxon>
        <taxon>Fungi</taxon>
        <taxon>Dikarya</taxon>
        <taxon>Basidiomycota</taxon>
        <taxon>Pucciniomycotina</taxon>
        <taxon>Mixiomycetes</taxon>
        <taxon>Mixiales</taxon>
        <taxon>Mixiaceae</taxon>
        <taxon>Mixia</taxon>
    </lineage>
</organism>
<sequence length="126" mass="14236">MQFEPDDGNLKVIIAKDDGSDYPEEAWRRLTVEFEVTGNPYINPWTAPYRDCCMVKIESAILINIFLGTIQVAPSIPTIICKPFRGDIKDADFPNCPFDYEGIRDATLPAIRQLKWTADLIERAAA</sequence>
<proteinExistence type="predicted"/>
<protein>
    <submittedName>
        <fullName evidence="1">Uncharacterized protein</fullName>
    </submittedName>
</protein>
<comment type="caution">
    <text evidence="1">The sequence shown here is derived from an EMBL/GenBank/DDBJ whole genome shotgun (WGS) entry which is preliminary data.</text>
</comment>
<dbReference type="AlphaFoldDB" id="G7DXP4"/>